<dbReference type="OrthoDB" id="417450at2759"/>
<proteinExistence type="predicted"/>
<reference evidence="1 2" key="1">
    <citation type="submission" date="2018-08" db="EMBL/GenBank/DDBJ databases">
        <title>Genome and evolution of the arbuscular mycorrhizal fungus Diversispora epigaea (formerly Glomus versiforme) and its bacterial endosymbionts.</title>
        <authorList>
            <person name="Sun X."/>
            <person name="Fei Z."/>
            <person name="Harrison M."/>
        </authorList>
    </citation>
    <scope>NUCLEOTIDE SEQUENCE [LARGE SCALE GENOMIC DNA]</scope>
    <source>
        <strain evidence="1 2">IT104</strain>
    </source>
</reference>
<evidence type="ECO:0000313" key="1">
    <source>
        <dbReference type="EMBL" id="RHZ48899.1"/>
    </source>
</evidence>
<evidence type="ECO:0000313" key="2">
    <source>
        <dbReference type="Proteomes" id="UP000266861"/>
    </source>
</evidence>
<comment type="caution">
    <text evidence="1">The sequence shown here is derived from an EMBL/GenBank/DDBJ whole genome shotgun (WGS) entry which is preliminary data.</text>
</comment>
<accession>A0A397GFI4</accession>
<sequence>MYPISDKSICKIVQLYPKLEGLQFESCDITDTSIYAIVHSYHNLWGFNIKDCHFLSDITINTLISRNLNIIIPGWNPADINNKSDTDVNKKLDPVKRMVLNIDEYKNPEKFNNLNSTPQWPFILLVSRRTRSEKTNEVINLLLGNKIYRLFSGKKGEMRYIKNDNLVLIGHQINEPKYKYLRDYYKIIASSPKPYHEDVTFKLIKPDKMSKEA</sequence>
<dbReference type="Gene3D" id="3.80.10.10">
    <property type="entry name" value="Ribonuclease Inhibitor"/>
    <property type="match status" value="1"/>
</dbReference>
<dbReference type="SUPFAM" id="SSF52047">
    <property type="entry name" value="RNI-like"/>
    <property type="match status" value="1"/>
</dbReference>
<dbReference type="EMBL" id="PQFF01000459">
    <property type="protein sequence ID" value="RHZ48899.1"/>
    <property type="molecule type" value="Genomic_DNA"/>
</dbReference>
<keyword evidence="2" id="KW-1185">Reference proteome</keyword>
<name>A0A397GFI4_9GLOM</name>
<dbReference type="Proteomes" id="UP000266861">
    <property type="component" value="Unassembled WGS sequence"/>
</dbReference>
<protein>
    <submittedName>
        <fullName evidence="1">Uncharacterized protein</fullName>
    </submittedName>
</protein>
<dbReference type="InterPro" id="IPR032675">
    <property type="entry name" value="LRR_dom_sf"/>
</dbReference>
<gene>
    <name evidence="1" type="ORF">Glove_537g14</name>
</gene>
<organism evidence="1 2">
    <name type="scientific">Diversispora epigaea</name>
    <dbReference type="NCBI Taxonomy" id="1348612"/>
    <lineage>
        <taxon>Eukaryota</taxon>
        <taxon>Fungi</taxon>
        <taxon>Fungi incertae sedis</taxon>
        <taxon>Mucoromycota</taxon>
        <taxon>Glomeromycotina</taxon>
        <taxon>Glomeromycetes</taxon>
        <taxon>Diversisporales</taxon>
        <taxon>Diversisporaceae</taxon>
        <taxon>Diversispora</taxon>
    </lineage>
</organism>
<dbReference type="AlphaFoldDB" id="A0A397GFI4"/>